<name>A0A6J1L1Y1_CUCMA</name>
<dbReference type="InterPro" id="IPR009439">
    <property type="entry name" value="RCC_reductase"/>
</dbReference>
<proteinExistence type="predicted"/>
<dbReference type="PANTHER" id="PTHR34685">
    <property type="entry name" value="RED CHLOROPHYLL CATABOLITE REDUCTASE, CHLOROPLASTIC"/>
    <property type="match status" value="1"/>
</dbReference>
<evidence type="ECO:0000313" key="2">
    <source>
        <dbReference type="RefSeq" id="XP_023007060.1"/>
    </source>
</evidence>
<dbReference type="PANTHER" id="PTHR34685:SF2">
    <property type="entry name" value="RED CHLOROPHYLL CATABOLITE REDUCTASE, CHLOROPLASTIC"/>
    <property type="match status" value="1"/>
</dbReference>
<dbReference type="Pfam" id="PF06405">
    <property type="entry name" value="RCC_reductase"/>
    <property type="match status" value="1"/>
</dbReference>
<dbReference type="GO" id="GO:0015996">
    <property type="term" value="P:chlorophyll catabolic process"/>
    <property type="evidence" value="ECO:0007669"/>
    <property type="project" value="TreeGrafter"/>
</dbReference>
<dbReference type="Gene3D" id="3.40.1500.20">
    <property type="match status" value="1"/>
</dbReference>
<dbReference type="GO" id="GO:0009507">
    <property type="term" value="C:chloroplast"/>
    <property type="evidence" value="ECO:0007669"/>
    <property type="project" value="TreeGrafter"/>
</dbReference>
<organism evidence="1 2">
    <name type="scientific">Cucurbita maxima</name>
    <name type="common">Pumpkin</name>
    <name type="synonym">Winter squash</name>
    <dbReference type="NCBI Taxonomy" id="3661"/>
    <lineage>
        <taxon>Eukaryota</taxon>
        <taxon>Viridiplantae</taxon>
        <taxon>Streptophyta</taxon>
        <taxon>Embryophyta</taxon>
        <taxon>Tracheophyta</taxon>
        <taxon>Spermatophyta</taxon>
        <taxon>Magnoliopsida</taxon>
        <taxon>eudicotyledons</taxon>
        <taxon>Gunneridae</taxon>
        <taxon>Pentapetalae</taxon>
        <taxon>rosids</taxon>
        <taxon>fabids</taxon>
        <taxon>Cucurbitales</taxon>
        <taxon>Cucurbitaceae</taxon>
        <taxon>Cucurbiteae</taxon>
        <taxon>Cucurbita</taxon>
    </lineage>
</organism>
<dbReference type="GO" id="GO:0051743">
    <property type="term" value="F:red chlorophyll catabolite reductase activity"/>
    <property type="evidence" value="ECO:0007669"/>
    <property type="project" value="InterPro"/>
</dbReference>
<dbReference type="RefSeq" id="XP_023007060.1">
    <property type="nucleotide sequence ID" value="XM_023151292.1"/>
</dbReference>
<dbReference type="GeneID" id="111499663"/>
<gene>
    <name evidence="2" type="primary">LOC111499663</name>
</gene>
<sequence length="316" mass="35233">MPKMAFMVYPSAKAFTLPPPVESRFRELVIRNAASNMAENVPIRPGSSSKLKEFPHLSASHRALMTDLVGAIESRLEDHLLPCTLPPDVEYFQNQNGTSQGALLIRTGSPDSSINFILGSWLNSQLPTGTSLNIASLSAYLRPSTDAPNFLIEFIQSSPTSLILILDLPPRKDLVFNPDYLQLFYEDTGLDKYRKAIEELPEVRPYVMSSLFFRSLVSPTSIIVRVDTESGGPERMEEIIANHVGPVARDVIRVWLDECACKERGVGEMERGNIEKRDELVEKKTIDIDLGSSLPRLFGQEIADRVVATIQQIFEA</sequence>
<evidence type="ECO:0000313" key="1">
    <source>
        <dbReference type="Proteomes" id="UP000504608"/>
    </source>
</evidence>
<reference evidence="2" key="1">
    <citation type="submission" date="2025-08" db="UniProtKB">
        <authorList>
            <consortium name="RefSeq"/>
        </authorList>
    </citation>
    <scope>IDENTIFICATION</scope>
    <source>
        <tissue evidence="2">Young leaves</tissue>
    </source>
</reference>
<dbReference type="Proteomes" id="UP000504608">
    <property type="component" value="Unplaced"/>
</dbReference>
<accession>A0A6J1L1Y1</accession>
<dbReference type="KEGG" id="cmax:111499663"/>
<dbReference type="AlphaFoldDB" id="A0A6J1L1Y1"/>
<protein>
    <submittedName>
        <fullName evidence="2">Red chlorophyll catabolite reductase-like</fullName>
    </submittedName>
</protein>
<keyword evidence="1" id="KW-1185">Reference proteome</keyword>
<dbReference type="OrthoDB" id="26525at2759"/>